<dbReference type="EMBL" id="JAEVLS010000011">
    <property type="protein sequence ID" value="MBM0108883.1"/>
    <property type="molecule type" value="Genomic_DNA"/>
</dbReference>
<dbReference type="InterPro" id="IPR050306">
    <property type="entry name" value="PfkB_Carbo_kinase"/>
</dbReference>
<dbReference type="RefSeq" id="WP_203171056.1">
    <property type="nucleotide sequence ID" value="NZ_JAEVLS010000011.1"/>
</dbReference>
<evidence type="ECO:0000313" key="5">
    <source>
        <dbReference type="EMBL" id="MBM0108883.1"/>
    </source>
</evidence>
<reference evidence="5 6" key="1">
    <citation type="journal article" date="2021" name="Int. J. Syst. Evol. Microbiol.">
        <title>Steroidobacter gossypii sp. nov., isolated from soil of cotton cropping field.</title>
        <authorList>
            <person name="Huang R."/>
            <person name="Yang S."/>
            <person name="Zhen C."/>
            <person name="Liu W."/>
        </authorList>
    </citation>
    <scope>NUCLEOTIDE SEQUENCE [LARGE SCALE GENOMIC DNA]</scope>
    <source>
        <strain evidence="5 6">S1-65</strain>
    </source>
</reference>
<comment type="caution">
    <text evidence="5">The sequence shown here is derived from an EMBL/GenBank/DDBJ whole genome shotgun (WGS) entry which is preliminary data.</text>
</comment>
<keyword evidence="6" id="KW-1185">Reference proteome</keyword>
<dbReference type="PROSITE" id="PS00584">
    <property type="entry name" value="PFKB_KINASES_2"/>
    <property type="match status" value="1"/>
</dbReference>
<evidence type="ECO:0000256" key="2">
    <source>
        <dbReference type="ARBA" id="ARBA00022679"/>
    </source>
</evidence>
<dbReference type="SUPFAM" id="SSF53613">
    <property type="entry name" value="Ribokinase-like"/>
    <property type="match status" value="1"/>
</dbReference>
<dbReference type="Proteomes" id="UP000661077">
    <property type="component" value="Unassembled WGS sequence"/>
</dbReference>
<dbReference type="CDD" id="cd01167">
    <property type="entry name" value="bac_FRK"/>
    <property type="match status" value="1"/>
</dbReference>
<dbReference type="InterPro" id="IPR002173">
    <property type="entry name" value="Carboh/pur_kinase_PfkB_CS"/>
</dbReference>
<evidence type="ECO:0000256" key="3">
    <source>
        <dbReference type="ARBA" id="ARBA00022777"/>
    </source>
</evidence>
<feature type="domain" description="Carbohydrate kinase PfkB" evidence="4">
    <location>
        <begin position="22"/>
        <end position="287"/>
    </location>
</feature>
<dbReference type="InterPro" id="IPR029056">
    <property type="entry name" value="Ribokinase-like"/>
</dbReference>
<comment type="similarity">
    <text evidence="1">Belongs to the carbohydrate kinase PfkB family.</text>
</comment>
<name>A0ABS1X6N7_9GAMM</name>
<keyword evidence="2" id="KW-0808">Transferase</keyword>
<evidence type="ECO:0000256" key="1">
    <source>
        <dbReference type="ARBA" id="ARBA00010688"/>
    </source>
</evidence>
<dbReference type="PANTHER" id="PTHR43085">
    <property type="entry name" value="HEXOKINASE FAMILY MEMBER"/>
    <property type="match status" value="1"/>
</dbReference>
<sequence length="302" mass="32441">MTFTVVGLGEVLWDLLPTGPQLGGAPTNFTYQAAALGAQAMMVTRVGDDDLGREVMRRFLENNLSGDTVQVDRTRPTGTVAVTLDEEGVPHYTFAEDAAWERLVATDVAMQAVRGAHAVCFGTLAQRSETSRGAIQQLVAAAPAHALKIFDVNLRLPFYSREVIDQSLRLSNILKMNDEELAVMTSMYSLHGDVRERIEQLACAFGFKVVVVTCGASGSLIHQEGSWSVLHSQATPVVDTVGAGDAFAAALAMGLLAGMSFREVHVVAAELARYVCCQYGATPSLPKGFRDRLDRSSPHGIA</sequence>
<keyword evidence="3 5" id="KW-0418">Kinase</keyword>
<proteinExistence type="inferred from homology"/>
<evidence type="ECO:0000313" key="6">
    <source>
        <dbReference type="Proteomes" id="UP000661077"/>
    </source>
</evidence>
<dbReference type="GO" id="GO:0016301">
    <property type="term" value="F:kinase activity"/>
    <property type="evidence" value="ECO:0007669"/>
    <property type="project" value="UniProtKB-KW"/>
</dbReference>
<protein>
    <submittedName>
        <fullName evidence="5">Carbohydrate kinase</fullName>
    </submittedName>
</protein>
<dbReference type="PANTHER" id="PTHR43085:SF57">
    <property type="entry name" value="CARBOHYDRATE KINASE PFKB DOMAIN-CONTAINING PROTEIN"/>
    <property type="match status" value="1"/>
</dbReference>
<evidence type="ECO:0000259" key="4">
    <source>
        <dbReference type="Pfam" id="PF00294"/>
    </source>
</evidence>
<dbReference type="Gene3D" id="3.40.1190.20">
    <property type="match status" value="1"/>
</dbReference>
<organism evidence="5 6">
    <name type="scientific">Steroidobacter gossypii</name>
    <dbReference type="NCBI Taxonomy" id="2805490"/>
    <lineage>
        <taxon>Bacteria</taxon>
        <taxon>Pseudomonadati</taxon>
        <taxon>Pseudomonadota</taxon>
        <taxon>Gammaproteobacteria</taxon>
        <taxon>Steroidobacterales</taxon>
        <taxon>Steroidobacteraceae</taxon>
        <taxon>Steroidobacter</taxon>
    </lineage>
</organism>
<dbReference type="InterPro" id="IPR011611">
    <property type="entry name" value="PfkB_dom"/>
</dbReference>
<accession>A0ABS1X6N7</accession>
<dbReference type="Pfam" id="PF00294">
    <property type="entry name" value="PfkB"/>
    <property type="match status" value="1"/>
</dbReference>
<gene>
    <name evidence="5" type="ORF">JM946_29480</name>
</gene>